<evidence type="ECO:0000259" key="3">
    <source>
        <dbReference type="Pfam" id="PF05347"/>
    </source>
</evidence>
<protein>
    <submittedName>
        <fullName evidence="4">ISD11 Iron-Sulfur biogenesis Desulfurase-interacting</fullName>
    </submittedName>
</protein>
<proteinExistence type="inferred from homology"/>
<dbReference type="InterPro" id="IPR051522">
    <property type="entry name" value="ISC_assembly_LYR"/>
</dbReference>
<accession>A0A8H4LHE3</accession>
<dbReference type="EMBL" id="JAADYS010000469">
    <property type="protein sequence ID" value="KAF4469477.1"/>
    <property type="molecule type" value="Genomic_DNA"/>
</dbReference>
<dbReference type="GO" id="GO:0016226">
    <property type="term" value="P:iron-sulfur cluster assembly"/>
    <property type="evidence" value="ECO:0007669"/>
    <property type="project" value="InterPro"/>
</dbReference>
<gene>
    <name evidence="4" type="ORF">FALBO_3628</name>
</gene>
<feature type="compositionally biased region" description="Low complexity" evidence="2">
    <location>
        <begin position="106"/>
        <end position="116"/>
    </location>
</feature>
<dbReference type="InterPro" id="IPR008011">
    <property type="entry name" value="Complex1_LYR_dom"/>
</dbReference>
<dbReference type="PANTHER" id="PTHR13166:SF7">
    <property type="entry name" value="LYR MOTIF-CONTAINING PROTEIN 4"/>
    <property type="match status" value="1"/>
</dbReference>
<dbReference type="OrthoDB" id="275715at2759"/>
<evidence type="ECO:0000313" key="5">
    <source>
        <dbReference type="Proteomes" id="UP000554235"/>
    </source>
</evidence>
<keyword evidence="5" id="KW-1185">Reference proteome</keyword>
<evidence type="ECO:0000313" key="4">
    <source>
        <dbReference type="EMBL" id="KAF4469477.1"/>
    </source>
</evidence>
<dbReference type="Proteomes" id="UP000554235">
    <property type="component" value="Unassembled WGS sequence"/>
</dbReference>
<name>A0A8H4LHE3_9HYPO</name>
<dbReference type="CDD" id="cd20264">
    <property type="entry name" value="Complex1_LYR_LYRM4"/>
    <property type="match status" value="1"/>
</dbReference>
<feature type="region of interest" description="Disordered" evidence="2">
    <location>
        <begin position="1"/>
        <end position="31"/>
    </location>
</feature>
<comment type="similarity">
    <text evidence="1">Belongs to the complex I LYR family.</text>
</comment>
<dbReference type="PANTHER" id="PTHR13166">
    <property type="entry name" value="PROTEIN C6ORF149"/>
    <property type="match status" value="1"/>
</dbReference>
<dbReference type="Pfam" id="PF05347">
    <property type="entry name" value="Complex1_LYR"/>
    <property type="match status" value="1"/>
</dbReference>
<feature type="domain" description="Complex 1 LYR protein" evidence="3">
    <location>
        <begin position="50"/>
        <end position="107"/>
    </location>
</feature>
<dbReference type="AlphaFoldDB" id="A0A8H4LHE3"/>
<evidence type="ECO:0000256" key="2">
    <source>
        <dbReference type="SAM" id="MobiDB-lite"/>
    </source>
</evidence>
<feature type="region of interest" description="Disordered" evidence="2">
    <location>
        <begin position="106"/>
        <end position="129"/>
    </location>
</feature>
<feature type="compositionally biased region" description="Basic and acidic residues" evidence="2">
    <location>
        <begin position="119"/>
        <end position="129"/>
    </location>
</feature>
<dbReference type="InterPro" id="IPR045297">
    <property type="entry name" value="Complex1_LYR_LYRM4"/>
</dbReference>
<dbReference type="GO" id="GO:1990221">
    <property type="term" value="C:L-cysteine desulfurase complex"/>
    <property type="evidence" value="ECO:0007669"/>
    <property type="project" value="TreeGrafter"/>
</dbReference>
<dbReference type="GO" id="GO:0005739">
    <property type="term" value="C:mitochondrion"/>
    <property type="evidence" value="ECO:0007669"/>
    <property type="project" value="TreeGrafter"/>
</dbReference>
<comment type="caution">
    <text evidence="4">The sequence shown here is derived from an EMBL/GenBank/DDBJ whole genome shotgun (WGS) entry which is preliminary data.</text>
</comment>
<evidence type="ECO:0000256" key="1">
    <source>
        <dbReference type="ARBA" id="ARBA00009508"/>
    </source>
</evidence>
<reference evidence="4 5" key="1">
    <citation type="submission" date="2020-01" db="EMBL/GenBank/DDBJ databases">
        <title>Identification and distribution of gene clusters putatively required for synthesis of sphingolipid metabolism inhibitors in phylogenetically diverse species of the filamentous fungus Fusarium.</title>
        <authorList>
            <person name="Kim H.-S."/>
            <person name="Busman M."/>
            <person name="Brown D.W."/>
            <person name="Divon H."/>
            <person name="Uhlig S."/>
            <person name="Proctor R.H."/>
        </authorList>
    </citation>
    <scope>NUCLEOTIDE SEQUENCE [LARGE SCALE GENOMIC DNA]</scope>
    <source>
        <strain evidence="4 5">NRRL 20459</strain>
    </source>
</reference>
<organism evidence="4 5">
    <name type="scientific">Fusarium albosuccineum</name>
    <dbReference type="NCBI Taxonomy" id="1237068"/>
    <lineage>
        <taxon>Eukaryota</taxon>
        <taxon>Fungi</taxon>
        <taxon>Dikarya</taxon>
        <taxon>Ascomycota</taxon>
        <taxon>Pezizomycotina</taxon>
        <taxon>Sordariomycetes</taxon>
        <taxon>Hypocreomycetidae</taxon>
        <taxon>Hypocreales</taxon>
        <taxon>Nectriaceae</taxon>
        <taxon>Fusarium</taxon>
        <taxon>Fusarium decemcellulare species complex</taxon>
    </lineage>
</organism>
<sequence>MNAIKTPSFAITKSRDPHGPSRISDPAVLATDNPLPRMSVVGTLKGDMPQQVRSLYRQLLRQGEQFAAYNFREYAKRRTRDAFREHQAEQDPRKVQELVQKGLKELQGLKGKQTGQHGEIVRQKEQGYD</sequence>